<dbReference type="EMBL" id="VTEI01000010">
    <property type="protein sequence ID" value="TYS15004.1"/>
    <property type="molecule type" value="Genomic_DNA"/>
</dbReference>
<feature type="compositionally biased region" description="Polar residues" evidence="1">
    <location>
        <begin position="78"/>
        <end position="99"/>
    </location>
</feature>
<proteinExistence type="predicted"/>
<feature type="chain" id="PRO_5038699364" description="Lipoprotein" evidence="2">
    <location>
        <begin position="20"/>
        <end position="244"/>
    </location>
</feature>
<dbReference type="RefSeq" id="WP_148941319.1">
    <property type="nucleotide sequence ID" value="NZ_VTEI01000010.1"/>
</dbReference>
<feature type="signal peptide" evidence="2">
    <location>
        <begin position="1"/>
        <end position="19"/>
    </location>
</feature>
<evidence type="ECO:0000256" key="1">
    <source>
        <dbReference type="SAM" id="MobiDB-lite"/>
    </source>
</evidence>
<keyword evidence="2" id="KW-0732">Signal</keyword>
<protein>
    <recommendedName>
        <fullName evidence="5">Lipoprotein</fullName>
    </recommendedName>
</protein>
<gene>
    <name evidence="3" type="ORF">FZC78_17065</name>
</gene>
<evidence type="ECO:0000313" key="3">
    <source>
        <dbReference type="EMBL" id="TYS15004.1"/>
    </source>
</evidence>
<dbReference type="PROSITE" id="PS51257">
    <property type="entry name" value="PROKAR_LIPOPROTEIN"/>
    <property type="match status" value="1"/>
</dbReference>
<feature type="compositionally biased region" description="Acidic residues" evidence="1">
    <location>
        <begin position="53"/>
        <end position="77"/>
    </location>
</feature>
<dbReference type="OrthoDB" id="2138638at2"/>
<sequence>MKIKTTGAALLLSSSMLLASCTSEENSLAEDENMNQGTQETDKGTTNSGTPAEEPEAAGSTEDDSAGQADTNEDQAGSEDQNNTDHSLQNNDTSGLPEGIQQTDYETVNKAAKAFDNYREVKQTNTDLGYSIQALVEGAAGHQYISWNEGRWLIQMDFPTDPQYAYDPYPEGVDFAKEVVEYLETHYLPAPEDRGMISINGFAEHPQTDIQWQKGKTVYEINNENGKPFEAIDRAVEFGDANES</sequence>
<name>A0A5D4NMZ3_9BACI</name>
<comment type="caution">
    <text evidence="3">The sequence shown here is derived from an EMBL/GenBank/DDBJ whole genome shotgun (WGS) entry which is preliminary data.</text>
</comment>
<evidence type="ECO:0000313" key="4">
    <source>
        <dbReference type="Proteomes" id="UP000322267"/>
    </source>
</evidence>
<reference evidence="3 4" key="1">
    <citation type="submission" date="2019-08" db="EMBL/GenBank/DDBJ databases">
        <title>Bacillus genomes from the desert of Cuatro Cienegas, Coahuila.</title>
        <authorList>
            <person name="Olmedo-Alvarez G."/>
        </authorList>
    </citation>
    <scope>NUCLEOTIDE SEQUENCE [LARGE SCALE GENOMIC DNA]</scope>
    <source>
        <strain evidence="3 4">CH34_1T</strain>
    </source>
</reference>
<feature type="region of interest" description="Disordered" evidence="1">
    <location>
        <begin position="22"/>
        <end position="99"/>
    </location>
</feature>
<dbReference type="AlphaFoldDB" id="A0A5D4NMZ3"/>
<evidence type="ECO:0008006" key="5">
    <source>
        <dbReference type="Google" id="ProtNLM"/>
    </source>
</evidence>
<organism evidence="3 4">
    <name type="scientific">Rossellomorea vietnamensis</name>
    <dbReference type="NCBI Taxonomy" id="218284"/>
    <lineage>
        <taxon>Bacteria</taxon>
        <taxon>Bacillati</taxon>
        <taxon>Bacillota</taxon>
        <taxon>Bacilli</taxon>
        <taxon>Bacillales</taxon>
        <taxon>Bacillaceae</taxon>
        <taxon>Rossellomorea</taxon>
    </lineage>
</organism>
<dbReference type="Proteomes" id="UP000322267">
    <property type="component" value="Unassembled WGS sequence"/>
</dbReference>
<evidence type="ECO:0000256" key="2">
    <source>
        <dbReference type="SAM" id="SignalP"/>
    </source>
</evidence>
<feature type="compositionally biased region" description="Polar residues" evidence="1">
    <location>
        <begin position="34"/>
        <end position="50"/>
    </location>
</feature>
<accession>A0A5D4NMZ3</accession>